<dbReference type="InterPro" id="IPR036102">
    <property type="entry name" value="OsmC/Ohrsf"/>
</dbReference>
<dbReference type="PANTHER" id="PTHR39624">
    <property type="entry name" value="PROTEIN INVOLVED IN RIMO-MEDIATED BETA-METHYLTHIOLATION OF RIBOSOMAL PROTEIN S12 YCAO"/>
    <property type="match status" value="1"/>
</dbReference>
<evidence type="ECO:0000313" key="1">
    <source>
        <dbReference type="EMBL" id="ARN21764.1"/>
    </source>
</evidence>
<dbReference type="Gene3D" id="3.30.300.20">
    <property type="match status" value="1"/>
</dbReference>
<dbReference type="KEGG" id="rgu:A4W93_18720"/>
<sequence>MTTTQAFWDKASGATACEVSFSDQQTLSADLEPAVGGLGGPTPHDILDAALAACTTLTLQLYIARKGMAVQQLRVEVSHAKNGNQNVMTRSLQVTGTLTEEEQASLLRIAEACPVHKTLTAGSSIVTLTRVVGAAG</sequence>
<dbReference type="Pfam" id="PF02566">
    <property type="entry name" value="OsmC"/>
    <property type="match status" value="1"/>
</dbReference>
<dbReference type="RefSeq" id="WP_085752055.1">
    <property type="nucleotide sequence ID" value="NZ_BSPR01000009.1"/>
</dbReference>
<keyword evidence="2" id="KW-1185">Reference proteome</keyword>
<protein>
    <submittedName>
        <fullName evidence="1">Uncharacterized protein</fullName>
    </submittedName>
</protein>
<dbReference type="AlphaFoldDB" id="A0A1W6LBY3"/>
<dbReference type="OrthoDB" id="9789573at2"/>
<dbReference type="EMBL" id="CP015118">
    <property type="protein sequence ID" value="ARN21764.1"/>
    <property type="molecule type" value="Genomic_DNA"/>
</dbReference>
<dbReference type="PANTHER" id="PTHR39624:SF2">
    <property type="entry name" value="OSMC-LIKE PROTEIN"/>
    <property type="match status" value="1"/>
</dbReference>
<dbReference type="InterPro" id="IPR015946">
    <property type="entry name" value="KH_dom-like_a/b"/>
</dbReference>
<evidence type="ECO:0000313" key="2">
    <source>
        <dbReference type="Proteomes" id="UP000193427"/>
    </source>
</evidence>
<dbReference type="STRING" id="946333.A4W93_18720"/>
<accession>A0A1W6LBY3</accession>
<proteinExistence type="predicted"/>
<name>A0A1W6LBY3_9BURK</name>
<reference evidence="1 2" key="1">
    <citation type="submission" date="2016-04" db="EMBL/GenBank/DDBJ databases">
        <title>Complete genome sequence of natural rubber-degrading, novel Gram-negative bacterium, Rhizobacter gummiphilus strain NS21.</title>
        <authorList>
            <person name="Tabata M."/>
            <person name="Kasai D."/>
            <person name="Fukuda M."/>
        </authorList>
    </citation>
    <scope>NUCLEOTIDE SEQUENCE [LARGE SCALE GENOMIC DNA]</scope>
    <source>
        <strain evidence="1 2">NS21</strain>
    </source>
</reference>
<gene>
    <name evidence="1" type="ORF">A4W93_18720</name>
</gene>
<organism evidence="1 2">
    <name type="scientific">Piscinibacter gummiphilus</name>
    <dbReference type="NCBI Taxonomy" id="946333"/>
    <lineage>
        <taxon>Bacteria</taxon>
        <taxon>Pseudomonadati</taxon>
        <taxon>Pseudomonadota</taxon>
        <taxon>Betaproteobacteria</taxon>
        <taxon>Burkholderiales</taxon>
        <taxon>Sphaerotilaceae</taxon>
        <taxon>Piscinibacter</taxon>
    </lineage>
</organism>
<dbReference type="SUPFAM" id="SSF82784">
    <property type="entry name" value="OsmC-like"/>
    <property type="match status" value="1"/>
</dbReference>
<dbReference type="Proteomes" id="UP000193427">
    <property type="component" value="Chromosome"/>
</dbReference>
<dbReference type="InterPro" id="IPR003718">
    <property type="entry name" value="OsmC/Ohr_fam"/>
</dbReference>